<dbReference type="Proteomes" id="UP000317648">
    <property type="component" value="Chromosome"/>
</dbReference>
<dbReference type="OrthoDB" id="9803532at2"/>
<gene>
    <name evidence="3" type="ORF">Pla8534_09310</name>
</gene>
<sequence>MLSRVADSVFWMSAYVERAENVARYIDVNYNLTLGYDESLSEQWSPLIFTTGDHELFNKHYPEPSRANVLRFLAFDKENPNSILNCVASARENARTIREIISSVMWEEINKLYFMVKSAAQLPSGIEQPYEFCNRVKLASHLIEGATFSTMSHGEAWNFAHMGRLLERADKTSRIVDVQYYILLPEKHDVGSTLDIVRWSALLKSASALEMYRRVQGTITPAKVADFLILDRYFPRSVRFCLIHVQDSMRAITGSPPGAFCNRAEQRMGRLRSEFDYTSAKDIIDRGLHEFIDDFQLQLNRVGSAIQEDFFTSPTLTTPPPASQWQTQKSQFQSQR</sequence>
<evidence type="ECO:0000313" key="3">
    <source>
        <dbReference type="EMBL" id="QDU93152.1"/>
    </source>
</evidence>
<protein>
    <recommendedName>
        <fullName evidence="2">DUF403 domain-containing protein</fullName>
    </recommendedName>
</protein>
<organism evidence="3 4">
    <name type="scientific">Lignipirellula cremea</name>
    <dbReference type="NCBI Taxonomy" id="2528010"/>
    <lineage>
        <taxon>Bacteria</taxon>
        <taxon>Pseudomonadati</taxon>
        <taxon>Planctomycetota</taxon>
        <taxon>Planctomycetia</taxon>
        <taxon>Pirellulales</taxon>
        <taxon>Pirellulaceae</taxon>
        <taxon>Lignipirellula</taxon>
    </lineage>
</organism>
<dbReference type="AlphaFoldDB" id="A0A518DMV2"/>
<feature type="domain" description="DUF403" evidence="2">
    <location>
        <begin position="1"/>
        <end position="311"/>
    </location>
</feature>
<dbReference type="Pfam" id="PF04168">
    <property type="entry name" value="Alpha-E"/>
    <property type="match status" value="1"/>
</dbReference>
<evidence type="ECO:0000313" key="4">
    <source>
        <dbReference type="Proteomes" id="UP000317648"/>
    </source>
</evidence>
<feature type="region of interest" description="Disordered" evidence="1">
    <location>
        <begin position="313"/>
        <end position="336"/>
    </location>
</feature>
<evidence type="ECO:0000256" key="1">
    <source>
        <dbReference type="SAM" id="MobiDB-lite"/>
    </source>
</evidence>
<dbReference type="KEGG" id="lcre:Pla8534_09310"/>
<evidence type="ECO:0000259" key="2">
    <source>
        <dbReference type="Pfam" id="PF04168"/>
    </source>
</evidence>
<dbReference type="EMBL" id="CP036433">
    <property type="protein sequence ID" value="QDU93152.1"/>
    <property type="molecule type" value="Genomic_DNA"/>
</dbReference>
<dbReference type="PANTHER" id="PTHR34595:SF7">
    <property type="entry name" value="SLL1039 PROTEIN"/>
    <property type="match status" value="1"/>
</dbReference>
<feature type="compositionally biased region" description="Low complexity" evidence="1">
    <location>
        <begin position="323"/>
        <end position="336"/>
    </location>
</feature>
<dbReference type="RefSeq" id="WP_145049708.1">
    <property type="nucleotide sequence ID" value="NZ_CP036433.1"/>
</dbReference>
<proteinExistence type="predicted"/>
<accession>A0A518DMV2</accession>
<dbReference type="PANTHER" id="PTHR34595">
    <property type="entry name" value="BLR5612 PROTEIN"/>
    <property type="match status" value="1"/>
</dbReference>
<keyword evidence="4" id="KW-1185">Reference proteome</keyword>
<dbReference type="InterPro" id="IPR051680">
    <property type="entry name" value="ATP-dep_Glu-Cys_Ligase-2"/>
</dbReference>
<name>A0A518DMV2_9BACT</name>
<reference evidence="3 4" key="1">
    <citation type="submission" date="2019-02" db="EMBL/GenBank/DDBJ databases">
        <title>Deep-cultivation of Planctomycetes and their phenomic and genomic characterization uncovers novel biology.</title>
        <authorList>
            <person name="Wiegand S."/>
            <person name="Jogler M."/>
            <person name="Boedeker C."/>
            <person name="Pinto D."/>
            <person name="Vollmers J."/>
            <person name="Rivas-Marin E."/>
            <person name="Kohn T."/>
            <person name="Peeters S.H."/>
            <person name="Heuer A."/>
            <person name="Rast P."/>
            <person name="Oberbeckmann S."/>
            <person name="Bunk B."/>
            <person name="Jeske O."/>
            <person name="Meyerdierks A."/>
            <person name="Storesund J.E."/>
            <person name="Kallscheuer N."/>
            <person name="Luecker S."/>
            <person name="Lage O.M."/>
            <person name="Pohl T."/>
            <person name="Merkel B.J."/>
            <person name="Hornburger P."/>
            <person name="Mueller R.-W."/>
            <person name="Bruemmer F."/>
            <person name="Labrenz M."/>
            <person name="Spormann A.M."/>
            <person name="Op den Camp H."/>
            <person name="Overmann J."/>
            <person name="Amann R."/>
            <person name="Jetten M.S.M."/>
            <person name="Mascher T."/>
            <person name="Medema M.H."/>
            <person name="Devos D.P."/>
            <person name="Kaster A.-K."/>
            <person name="Ovreas L."/>
            <person name="Rohde M."/>
            <person name="Galperin M.Y."/>
            <person name="Jogler C."/>
        </authorList>
    </citation>
    <scope>NUCLEOTIDE SEQUENCE [LARGE SCALE GENOMIC DNA]</scope>
    <source>
        <strain evidence="3 4">Pla85_3_4</strain>
    </source>
</reference>
<dbReference type="InterPro" id="IPR007296">
    <property type="entry name" value="DUF403"/>
</dbReference>